<accession>A0A926DNK3</accession>
<sequence>MSDSEIMAFILGSLATISIIAIVYYVLLVIAQWKIFTKAGEAGWKSIIPILNGHVLYRICWKPSMFWICVVAAILAGIFNSMQNSLAAIIALILYIVVAVISIIQYFKLSKAFGHGVGFAIGLILLNPIFMLILGFGSSTYAEHN</sequence>
<keyword evidence="1" id="KW-0472">Membrane</keyword>
<evidence type="ECO:0000313" key="2">
    <source>
        <dbReference type="EMBL" id="MBC8540972.1"/>
    </source>
</evidence>
<dbReference type="EMBL" id="JACRSU010000003">
    <property type="protein sequence ID" value="MBC8540972.1"/>
    <property type="molecule type" value="Genomic_DNA"/>
</dbReference>
<organism evidence="2 3">
    <name type="scientific">Congzhengia minquanensis</name>
    <dbReference type="NCBI Taxonomy" id="2763657"/>
    <lineage>
        <taxon>Bacteria</taxon>
        <taxon>Bacillati</taxon>
        <taxon>Bacillota</taxon>
        <taxon>Clostridia</taxon>
        <taxon>Eubacteriales</taxon>
        <taxon>Oscillospiraceae</taxon>
        <taxon>Congzhengia</taxon>
    </lineage>
</organism>
<evidence type="ECO:0000256" key="1">
    <source>
        <dbReference type="SAM" id="Phobius"/>
    </source>
</evidence>
<keyword evidence="1" id="KW-1133">Transmembrane helix</keyword>
<feature type="transmembrane region" description="Helical" evidence="1">
    <location>
        <begin position="85"/>
        <end position="107"/>
    </location>
</feature>
<keyword evidence="1" id="KW-0812">Transmembrane</keyword>
<proteinExistence type="predicted"/>
<comment type="caution">
    <text evidence="2">The sequence shown here is derived from an EMBL/GenBank/DDBJ whole genome shotgun (WGS) entry which is preliminary data.</text>
</comment>
<dbReference type="RefSeq" id="WP_177678129.1">
    <property type="nucleotide sequence ID" value="NZ_JACRSU010000003.1"/>
</dbReference>
<gene>
    <name evidence="2" type="ORF">H8698_08310</name>
</gene>
<dbReference type="AlphaFoldDB" id="A0A926DNK3"/>
<evidence type="ECO:0000313" key="3">
    <source>
        <dbReference type="Proteomes" id="UP000611762"/>
    </source>
</evidence>
<name>A0A926DNK3_9FIRM</name>
<feature type="transmembrane region" description="Helical" evidence="1">
    <location>
        <begin position="59"/>
        <end position="79"/>
    </location>
</feature>
<protein>
    <submittedName>
        <fullName evidence="2">Uncharacterized protein</fullName>
    </submittedName>
</protein>
<feature type="transmembrane region" description="Helical" evidence="1">
    <location>
        <begin position="119"/>
        <end position="142"/>
    </location>
</feature>
<feature type="transmembrane region" description="Helical" evidence="1">
    <location>
        <begin position="6"/>
        <end position="30"/>
    </location>
</feature>
<dbReference type="Pfam" id="PF18936">
    <property type="entry name" value="DUF5684"/>
    <property type="match status" value="1"/>
</dbReference>
<keyword evidence="3" id="KW-1185">Reference proteome</keyword>
<dbReference type="InterPro" id="IPR043739">
    <property type="entry name" value="DUF5684"/>
</dbReference>
<dbReference type="Proteomes" id="UP000611762">
    <property type="component" value="Unassembled WGS sequence"/>
</dbReference>
<reference evidence="2" key="1">
    <citation type="submission" date="2020-08" db="EMBL/GenBank/DDBJ databases">
        <title>Genome public.</title>
        <authorList>
            <person name="Liu C."/>
            <person name="Sun Q."/>
        </authorList>
    </citation>
    <scope>NUCLEOTIDE SEQUENCE</scope>
    <source>
        <strain evidence="2">H8</strain>
    </source>
</reference>